<evidence type="ECO:0008006" key="4">
    <source>
        <dbReference type="Google" id="ProtNLM"/>
    </source>
</evidence>
<sequence>MPTAAKLVAAFWFALLAWFAAELTKNYVPEGTQFGIMSLIAAGFGFLTGWVFLGRRAGDTMAAAYSYGFSSSVILTFWSVFYFAFETMIHRSIDRRYRGPTEAVLGVFDLMRDYFLYVFKPDVLFILIIGGFFGGWITEKAARKWS</sequence>
<dbReference type="RefSeq" id="WP_066600108.1">
    <property type="nucleotide sequence ID" value="NZ_FORY01000008.1"/>
</dbReference>
<feature type="transmembrane region" description="Helical" evidence="1">
    <location>
        <begin position="65"/>
        <end position="85"/>
    </location>
</feature>
<name>A0A1I3TEF0_9RHOB</name>
<evidence type="ECO:0000313" key="2">
    <source>
        <dbReference type="EMBL" id="SFJ68882.1"/>
    </source>
</evidence>
<accession>A0A1I3TEF0</accession>
<dbReference type="AlphaFoldDB" id="A0A1I3TEF0"/>
<proteinExistence type="predicted"/>
<keyword evidence="3" id="KW-1185">Reference proteome</keyword>
<dbReference type="GeneID" id="98665483"/>
<reference evidence="2 3" key="1">
    <citation type="submission" date="2016-10" db="EMBL/GenBank/DDBJ databases">
        <authorList>
            <person name="de Groot N.N."/>
        </authorList>
    </citation>
    <scope>NUCLEOTIDE SEQUENCE [LARGE SCALE GENOMIC DNA]</scope>
    <source>
        <strain evidence="2 3">CGMCC 1.8891</strain>
    </source>
</reference>
<dbReference type="Proteomes" id="UP000183299">
    <property type="component" value="Unassembled WGS sequence"/>
</dbReference>
<organism evidence="2 3">
    <name type="scientific">Celeribacter halophilus</name>
    <dbReference type="NCBI Taxonomy" id="576117"/>
    <lineage>
        <taxon>Bacteria</taxon>
        <taxon>Pseudomonadati</taxon>
        <taxon>Pseudomonadota</taxon>
        <taxon>Alphaproteobacteria</taxon>
        <taxon>Rhodobacterales</taxon>
        <taxon>Roseobacteraceae</taxon>
        <taxon>Celeribacter</taxon>
    </lineage>
</organism>
<gene>
    <name evidence="2" type="ORF">SAMN04488138_10870</name>
</gene>
<dbReference type="OrthoDB" id="7869508at2"/>
<keyword evidence="1" id="KW-0812">Transmembrane</keyword>
<dbReference type="EMBL" id="FORY01000008">
    <property type="protein sequence ID" value="SFJ68882.1"/>
    <property type="molecule type" value="Genomic_DNA"/>
</dbReference>
<feature type="transmembrane region" description="Helical" evidence="1">
    <location>
        <begin position="34"/>
        <end position="53"/>
    </location>
</feature>
<keyword evidence="1" id="KW-1133">Transmembrane helix</keyword>
<dbReference type="STRING" id="576117.SAMN04488138_10870"/>
<keyword evidence="1" id="KW-0472">Membrane</keyword>
<dbReference type="NCBIfam" id="NF033773">
    <property type="entry name" value="tellur_TrgA"/>
    <property type="match status" value="1"/>
</dbReference>
<evidence type="ECO:0000313" key="3">
    <source>
        <dbReference type="Proteomes" id="UP000183299"/>
    </source>
</evidence>
<dbReference type="InterPro" id="IPR047784">
    <property type="entry name" value="TrgA"/>
</dbReference>
<feature type="transmembrane region" description="Helical" evidence="1">
    <location>
        <begin position="114"/>
        <end position="137"/>
    </location>
</feature>
<evidence type="ECO:0000256" key="1">
    <source>
        <dbReference type="SAM" id="Phobius"/>
    </source>
</evidence>
<protein>
    <recommendedName>
        <fullName evidence="4">Tellurite resistance protein</fullName>
    </recommendedName>
</protein>